<dbReference type="InterPro" id="IPR011009">
    <property type="entry name" value="Kinase-like_dom_sf"/>
</dbReference>
<evidence type="ECO:0000256" key="1">
    <source>
        <dbReference type="ARBA" id="ARBA00022527"/>
    </source>
</evidence>
<dbReference type="PROSITE" id="PS50011">
    <property type="entry name" value="PROTEIN_KINASE_DOM"/>
    <property type="match status" value="1"/>
</dbReference>
<dbReference type="Gene3D" id="1.10.510.10">
    <property type="entry name" value="Transferase(Phosphotransferase) domain 1"/>
    <property type="match status" value="1"/>
</dbReference>
<keyword evidence="4" id="KW-0418">Kinase</keyword>
<feature type="domain" description="Protein kinase" evidence="6">
    <location>
        <begin position="22"/>
        <end position="310"/>
    </location>
</feature>
<protein>
    <recommendedName>
        <fullName evidence="6">Protein kinase domain-containing protein</fullName>
    </recommendedName>
</protein>
<dbReference type="SUPFAM" id="SSF56112">
    <property type="entry name" value="Protein kinase-like (PK-like)"/>
    <property type="match status" value="1"/>
</dbReference>
<keyword evidence="8" id="KW-1185">Reference proteome</keyword>
<proteinExistence type="predicted"/>
<keyword evidence="5" id="KW-0067">ATP-binding</keyword>
<dbReference type="InterPro" id="IPR000719">
    <property type="entry name" value="Prot_kinase_dom"/>
</dbReference>
<reference evidence="7 8" key="1">
    <citation type="journal article" date="2014" name="Int. J. Syst. Evol. Microbiol.">
        <title>Complete genome sequence of Corynebacterium casei LMG S-19264T (=DSM 44701T), isolated from a smear-ripened cheese.</title>
        <authorList>
            <consortium name="US DOE Joint Genome Institute (JGI-PGF)"/>
            <person name="Walter F."/>
            <person name="Albersmeier A."/>
            <person name="Kalinowski J."/>
            <person name="Ruckert C."/>
        </authorList>
    </citation>
    <scope>NUCLEOTIDE SEQUENCE [LARGE SCALE GENOMIC DNA]</scope>
    <source>
        <strain evidence="7 8">JCM 4677</strain>
    </source>
</reference>
<evidence type="ECO:0000313" key="7">
    <source>
        <dbReference type="EMBL" id="BCL26870.1"/>
    </source>
</evidence>
<dbReference type="PANTHER" id="PTHR24353">
    <property type="entry name" value="CYCLIC NUCLEOTIDE-DEPENDENT PROTEIN KINASE"/>
    <property type="match status" value="1"/>
</dbReference>
<accession>A0A7G1NYS4</accession>
<evidence type="ECO:0000256" key="4">
    <source>
        <dbReference type="ARBA" id="ARBA00022777"/>
    </source>
</evidence>
<keyword evidence="2" id="KW-0808">Transferase</keyword>
<gene>
    <name evidence="7" type="ORF">GCM10017557_17290</name>
</gene>
<dbReference type="Proteomes" id="UP000516444">
    <property type="component" value="Chromosome"/>
</dbReference>
<dbReference type="Pfam" id="PF00069">
    <property type="entry name" value="Pkinase"/>
    <property type="match status" value="1"/>
</dbReference>
<evidence type="ECO:0000256" key="2">
    <source>
        <dbReference type="ARBA" id="ARBA00022679"/>
    </source>
</evidence>
<organism evidence="7 8">
    <name type="scientific">Streptomyces aurantiacus</name>
    <dbReference type="NCBI Taxonomy" id="47760"/>
    <lineage>
        <taxon>Bacteria</taxon>
        <taxon>Bacillati</taxon>
        <taxon>Actinomycetota</taxon>
        <taxon>Actinomycetes</taxon>
        <taxon>Kitasatosporales</taxon>
        <taxon>Streptomycetaceae</taxon>
        <taxon>Streptomyces</taxon>
        <taxon>Streptomyces aurantiacus group</taxon>
    </lineage>
</organism>
<dbReference type="EMBL" id="AP023440">
    <property type="protein sequence ID" value="BCL26870.1"/>
    <property type="molecule type" value="Genomic_DNA"/>
</dbReference>
<dbReference type="KEGG" id="sgm:GCM10017557_17290"/>
<dbReference type="SMART" id="SM00220">
    <property type="entry name" value="S_TKc"/>
    <property type="match status" value="1"/>
</dbReference>
<dbReference type="AlphaFoldDB" id="A0A7G1NYS4"/>
<name>A0A7G1NYS4_9ACTN</name>
<keyword evidence="1" id="KW-0723">Serine/threonine-protein kinase</keyword>
<evidence type="ECO:0000256" key="3">
    <source>
        <dbReference type="ARBA" id="ARBA00022741"/>
    </source>
</evidence>
<evidence type="ECO:0000259" key="6">
    <source>
        <dbReference type="PROSITE" id="PS50011"/>
    </source>
</evidence>
<dbReference type="GO" id="GO:0005524">
    <property type="term" value="F:ATP binding"/>
    <property type="evidence" value="ECO:0007669"/>
    <property type="project" value="UniProtKB-KW"/>
</dbReference>
<sequence length="450" mass="49717">MSGMTGMLDSGTRLTADTGEEVQVVDMLGAGGQGEVYRVKTSAGEKALKWYYPTCATAEQEGIVRELVSRDFDDDRFLWPEAYVPWHRGSFGYLMGLRPERFKGLPALFRRQLRTSTRALLTACLYTVEAYQALHSRGIAYRDISWGNVFFDPDTGDILVCDNDNAVVEGDASGISGTMEFMAPELVRGEPGARPGTQSDLHSLAVLLFMFLMNHHPLKGRRELAIHCLDEAAERKLYGKNPLFVFDPADDSNEPDPMEHATVLATWNASAGALQELFRRGFTAGLHDPAVRVRESEWRDALRAVRDSVVECASCGRQNMTEPDGHQQSAPRPCWGCGERLVLPPRLTVTTPPPRTERHIRLPRAARLHAHHLLAEPARHDYSDASLVAELVEHPTKPGRFGIANRTRENWTGTRSDGTSQQIGPGQTVPLRAGLELDLGGGARAVVRAK</sequence>
<evidence type="ECO:0000256" key="5">
    <source>
        <dbReference type="ARBA" id="ARBA00022840"/>
    </source>
</evidence>
<dbReference type="GO" id="GO:0004674">
    <property type="term" value="F:protein serine/threonine kinase activity"/>
    <property type="evidence" value="ECO:0007669"/>
    <property type="project" value="UniProtKB-KW"/>
</dbReference>
<evidence type="ECO:0000313" key="8">
    <source>
        <dbReference type="Proteomes" id="UP000516444"/>
    </source>
</evidence>
<keyword evidence="3" id="KW-0547">Nucleotide-binding</keyword>